<feature type="region of interest" description="Disordered" evidence="2">
    <location>
        <begin position="507"/>
        <end position="529"/>
    </location>
</feature>
<dbReference type="STRING" id="77020.A0A0M8MUT0"/>
<feature type="repeat" description="RCC1" evidence="1">
    <location>
        <begin position="319"/>
        <end position="378"/>
    </location>
</feature>
<dbReference type="InterPro" id="IPR009091">
    <property type="entry name" value="RCC1/BLIP-II"/>
</dbReference>
<sequence length="575" mass="60948">MFARTAWTAVKTASTQPRYVRSSLLAAGGAATLLGVYTLTASPFQADAPATPFVPPPPTEHRFPLLSTYAWGNNKARTAAPSSSAARLPVPTHEPLFDGVGFRDVQITDTLGVAIDADGHLVQWGPAFDADHPCTPTKTQAGYDLQRVQISGQKIYALTRGGHIYVFPTKKAMDAAPSSGTTWLGTASKEGRLQADAKFTEIAAGAHHVLALSRDGRVYSVPSDAHANDYGQLGYSNVKLTSMDPNSSTLVDARLEPKVVRKARLGTAEPAPATSTAVPCADTELQYAPVLRPIPSLQDVRIAQIAAGSLHSVARTPDGRVLTWGCNMQGQLGLGARLTFDTIAVPSEVSWPTSLVGKQATCTQIAAGGMNTFFVVQSRGAPMDNETRKQQPALSSRIDVLAVGGGQRGTLGHGQRNQAYGVPVRVKGVSGLQEYSEQTHSMQPIGVHAISVGASGHCAVVMDAPSLGDETRRDVYVWGNNDQAQLGHGKKGGHTAVPSLLTLVPRTASPTSHADGAPDAADNEEESSMPLHRILLVSRAKERVQTFDHTERRGRAVEQRIVAGESCMAIYPAVL</sequence>
<dbReference type="PANTHER" id="PTHR47563">
    <property type="entry name" value="PROTEIN FMP25, MITOCHONDRIAL"/>
    <property type="match status" value="1"/>
</dbReference>
<dbReference type="PRINTS" id="PR00633">
    <property type="entry name" value="RCCNDNSATION"/>
</dbReference>
<keyword evidence="4" id="KW-1185">Reference proteome</keyword>
<dbReference type="OrthoDB" id="10256179at2759"/>
<dbReference type="Gene3D" id="2.130.10.30">
    <property type="entry name" value="Regulator of chromosome condensation 1/beta-lactamase-inhibitor protein II"/>
    <property type="match status" value="1"/>
</dbReference>
<evidence type="ECO:0000313" key="3">
    <source>
        <dbReference type="EMBL" id="KOS14754.1"/>
    </source>
</evidence>
<dbReference type="GO" id="GO:0034551">
    <property type="term" value="P:mitochondrial respiratory chain complex III assembly"/>
    <property type="evidence" value="ECO:0007669"/>
    <property type="project" value="TreeGrafter"/>
</dbReference>
<protein>
    <submittedName>
        <fullName evidence="3">Uncharacterized protein</fullName>
    </submittedName>
</protein>
<organism evidence="3 4">
    <name type="scientific">Malassezia pachydermatis</name>
    <dbReference type="NCBI Taxonomy" id="77020"/>
    <lineage>
        <taxon>Eukaryota</taxon>
        <taxon>Fungi</taxon>
        <taxon>Dikarya</taxon>
        <taxon>Basidiomycota</taxon>
        <taxon>Ustilaginomycotina</taxon>
        <taxon>Malasseziomycetes</taxon>
        <taxon>Malasseziales</taxon>
        <taxon>Malasseziaceae</taxon>
        <taxon>Malassezia</taxon>
    </lineage>
</organism>
<dbReference type="InterPro" id="IPR053245">
    <property type="entry name" value="MitoProcess-Associated"/>
</dbReference>
<dbReference type="GO" id="GO:0005743">
    <property type="term" value="C:mitochondrial inner membrane"/>
    <property type="evidence" value="ECO:0007669"/>
    <property type="project" value="TreeGrafter"/>
</dbReference>
<dbReference type="Proteomes" id="UP000037751">
    <property type="component" value="Unassembled WGS sequence"/>
</dbReference>
<evidence type="ECO:0000256" key="2">
    <source>
        <dbReference type="SAM" id="MobiDB-lite"/>
    </source>
</evidence>
<dbReference type="GeneID" id="28727539"/>
<comment type="caution">
    <text evidence="3">The sequence shown here is derived from an EMBL/GenBank/DDBJ whole genome shotgun (WGS) entry which is preliminary data.</text>
</comment>
<dbReference type="VEuPathDB" id="FungiDB:Malapachy_1154"/>
<dbReference type="Pfam" id="PF00415">
    <property type="entry name" value="RCC1"/>
    <property type="match status" value="2"/>
</dbReference>
<dbReference type="InterPro" id="IPR000408">
    <property type="entry name" value="Reg_chr_condens"/>
</dbReference>
<gene>
    <name evidence="3" type="ORF">Malapachy_1154</name>
</gene>
<dbReference type="SUPFAM" id="SSF50985">
    <property type="entry name" value="RCC1/BLIP-II"/>
    <property type="match status" value="1"/>
</dbReference>
<dbReference type="RefSeq" id="XP_017992386.1">
    <property type="nucleotide sequence ID" value="XM_018135664.1"/>
</dbReference>
<evidence type="ECO:0000256" key="1">
    <source>
        <dbReference type="PROSITE-ProRule" id="PRU00235"/>
    </source>
</evidence>
<dbReference type="EMBL" id="LGAV01000003">
    <property type="protein sequence ID" value="KOS14754.1"/>
    <property type="molecule type" value="Genomic_DNA"/>
</dbReference>
<evidence type="ECO:0000313" key="4">
    <source>
        <dbReference type="Proteomes" id="UP000037751"/>
    </source>
</evidence>
<dbReference type="PROSITE" id="PS50012">
    <property type="entry name" value="RCC1_3"/>
    <property type="match status" value="1"/>
</dbReference>
<dbReference type="PANTHER" id="PTHR47563:SF1">
    <property type="entry name" value="PROTEIN FMP25, MITOCHONDRIAL"/>
    <property type="match status" value="1"/>
</dbReference>
<proteinExistence type="predicted"/>
<accession>A0A0M8MUT0</accession>
<name>A0A0M8MUT0_9BASI</name>
<dbReference type="AlphaFoldDB" id="A0A0M8MUT0"/>
<reference evidence="3 4" key="1">
    <citation type="submission" date="2015-07" db="EMBL/GenBank/DDBJ databases">
        <title>Draft Genome Sequence of Malassezia furfur CBS1878 and Malassezia pachydermatis CBS1879.</title>
        <authorList>
            <person name="Triana S."/>
            <person name="Ohm R."/>
            <person name="Gonzalez A."/>
            <person name="DeCock H."/>
            <person name="Restrepo S."/>
            <person name="Celis A."/>
        </authorList>
    </citation>
    <scope>NUCLEOTIDE SEQUENCE [LARGE SCALE GENOMIC DNA]</scope>
    <source>
        <strain evidence="3 4">CBS 1879</strain>
    </source>
</reference>